<dbReference type="FunFam" id="1.20.58.1040:FF:000001">
    <property type="entry name" value="Glucan endo-1,3-beta-glucosidase 4"/>
    <property type="match status" value="1"/>
</dbReference>
<gene>
    <name evidence="12" type="ORF">RND71_040056</name>
</gene>
<comment type="subcellular location">
    <subcellularLocation>
        <location evidence="1">Cell membrane</location>
        <topology evidence="1">Lipid-anchor</topology>
        <topology evidence="1">GPI-anchor</topology>
    </subcellularLocation>
</comment>
<keyword evidence="13" id="KW-1185">Reference proteome</keyword>
<evidence type="ECO:0000313" key="12">
    <source>
        <dbReference type="EMBL" id="KAK4341555.1"/>
    </source>
</evidence>
<dbReference type="PANTHER" id="PTHR31044">
    <property type="entry name" value="BETA-1,3 GLUCANASE"/>
    <property type="match status" value="1"/>
</dbReference>
<feature type="chain" id="PRO_5042095675" description="X8 domain-containing protein" evidence="10">
    <location>
        <begin position="27"/>
        <end position="248"/>
    </location>
</feature>
<dbReference type="InterPro" id="IPR012946">
    <property type="entry name" value="X8"/>
</dbReference>
<feature type="region of interest" description="Disordered" evidence="9">
    <location>
        <begin position="159"/>
        <end position="224"/>
    </location>
</feature>
<sequence length="248" mass="25633">MAEPPLFLVFLVINISFLSQIVRVKGTWCVARSDASEQSLQSALDYACYSGADCAPILANGLCYLPNTLQAHASYAFNGFYQRMNRAPGACDFAGTATIAKTDPSYGSCVYPASPSGLGSAIARARSPSGSEIEHETVSSQAVGEARALTACLLKNEPATHRHTAGGSTTTPSTGGGGTTGGTTTPATTPILYPPPPGSANPFNGNGGTTPRVGADIPDSETSKASSKLSNLVPAFIMLLFLHIFQLL</sequence>
<feature type="signal peptide" evidence="10">
    <location>
        <begin position="1"/>
        <end position="26"/>
    </location>
</feature>
<evidence type="ECO:0000256" key="8">
    <source>
        <dbReference type="ARBA" id="ARBA00023288"/>
    </source>
</evidence>
<dbReference type="SMART" id="SM00768">
    <property type="entry name" value="X8"/>
    <property type="match status" value="1"/>
</dbReference>
<dbReference type="AlphaFoldDB" id="A0AAE1QXP3"/>
<evidence type="ECO:0000313" key="13">
    <source>
        <dbReference type="Proteomes" id="UP001291623"/>
    </source>
</evidence>
<evidence type="ECO:0000259" key="11">
    <source>
        <dbReference type="SMART" id="SM00768"/>
    </source>
</evidence>
<dbReference type="Pfam" id="PF07983">
    <property type="entry name" value="X8"/>
    <property type="match status" value="1"/>
</dbReference>
<feature type="domain" description="X8" evidence="11">
    <location>
        <begin position="27"/>
        <end position="111"/>
    </location>
</feature>
<evidence type="ECO:0000256" key="1">
    <source>
        <dbReference type="ARBA" id="ARBA00004609"/>
    </source>
</evidence>
<evidence type="ECO:0000256" key="4">
    <source>
        <dbReference type="ARBA" id="ARBA00022729"/>
    </source>
</evidence>
<evidence type="ECO:0000256" key="10">
    <source>
        <dbReference type="SAM" id="SignalP"/>
    </source>
</evidence>
<keyword evidence="3" id="KW-0336">GPI-anchor</keyword>
<dbReference type="GO" id="GO:0005886">
    <property type="term" value="C:plasma membrane"/>
    <property type="evidence" value="ECO:0007669"/>
    <property type="project" value="UniProtKB-SubCell"/>
</dbReference>
<dbReference type="EMBL" id="JAVYJV010000022">
    <property type="protein sequence ID" value="KAK4341555.1"/>
    <property type="molecule type" value="Genomic_DNA"/>
</dbReference>
<dbReference type="GO" id="GO:0009506">
    <property type="term" value="C:plasmodesma"/>
    <property type="evidence" value="ECO:0007669"/>
    <property type="project" value="UniProtKB-ARBA"/>
</dbReference>
<keyword evidence="2" id="KW-1003">Cell membrane</keyword>
<name>A0AAE1QXP3_9SOLA</name>
<dbReference type="Gene3D" id="1.20.58.1040">
    <property type="match status" value="1"/>
</dbReference>
<comment type="caution">
    <text evidence="12">The sequence shown here is derived from an EMBL/GenBank/DDBJ whole genome shotgun (WGS) entry which is preliminary data.</text>
</comment>
<dbReference type="PANTHER" id="PTHR31044:SF56">
    <property type="entry name" value="PLASMODESMATA CALLOSE-BINDING PROTEIN 3-LIKE"/>
    <property type="match status" value="1"/>
</dbReference>
<accession>A0AAE1QXP3</accession>
<evidence type="ECO:0000256" key="2">
    <source>
        <dbReference type="ARBA" id="ARBA00022475"/>
    </source>
</evidence>
<keyword evidence="8" id="KW-0449">Lipoprotein</keyword>
<keyword evidence="7" id="KW-0325">Glycoprotein</keyword>
<evidence type="ECO:0000256" key="3">
    <source>
        <dbReference type="ARBA" id="ARBA00022622"/>
    </source>
</evidence>
<keyword evidence="4 10" id="KW-0732">Signal</keyword>
<dbReference type="InterPro" id="IPR044788">
    <property type="entry name" value="X8_dom_prot"/>
</dbReference>
<dbReference type="GO" id="GO:0098552">
    <property type="term" value="C:side of membrane"/>
    <property type="evidence" value="ECO:0007669"/>
    <property type="project" value="UniProtKB-KW"/>
</dbReference>
<evidence type="ECO:0000256" key="6">
    <source>
        <dbReference type="ARBA" id="ARBA00023157"/>
    </source>
</evidence>
<keyword evidence="6" id="KW-1015">Disulfide bond</keyword>
<proteinExistence type="predicted"/>
<evidence type="ECO:0000256" key="7">
    <source>
        <dbReference type="ARBA" id="ARBA00023180"/>
    </source>
</evidence>
<evidence type="ECO:0000256" key="5">
    <source>
        <dbReference type="ARBA" id="ARBA00023136"/>
    </source>
</evidence>
<reference evidence="12" key="1">
    <citation type="submission" date="2023-12" db="EMBL/GenBank/DDBJ databases">
        <title>Genome assembly of Anisodus tanguticus.</title>
        <authorList>
            <person name="Wang Y.-J."/>
        </authorList>
    </citation>
    <scope>NUCLEOTIDE SEQUENCE</scope>
    <source>
        <strain evidence="12">KB-2021</strain>
        <tissue evidence="12">Leaf</tissue>
    </source>
</reference>
<keyword evidence="5" id="KW-0472">Membrane</keyword>
<evidence type="ECO:0000256" key="9">
    <source>
        <dbReference type="SAM" id="MobiDB-lite"/>
    </source>
</evidence>
<dbReference type="Proteomes" id="UP001291623">
    <property type="component" value="Unassembled WGS sequence"/>
</dbReference>
<protein>
    <recommendedName>
        <fullName evidence="11">X8 domain-containing protein</fullName>
    </recommendedName>
</protein>
<organism evidence="12 13">
    <name type="scientific">Anisodus tanguticus</name>
    <dbReference type="NCBI Taxonomy" id="243964"/>
    <lineage>
        <taxon>Eukaryota</taxon>
        <taxon>Viridiplantae</taxon>
        <taxon>Streptophyta</taxon>
        <taxon>Embryophyta</taxon>
        <taxon>Tracheophyta</taxon>
        <taxon>Spermatophyta</taxon>
        <taxon>Magnoliopsida</taxon>
        <taxon>eudicotyledons</taxon>
        <taxon>Gunneridae</taxon>
        <taxon>Pentapetalae</taxon>
        <taxon>asterids</taxon>
        <taxon>lamiids</taxon>
        <taxon>Solanales</taxon>
        <taxon>Solanaceae</taxon>
        <taxon>Solanoideae</taxon>
        <taxon>Hyoscyameae</taxon>
        <taxon>Anisodus</taxon>
    </lineage>
</organism>